<reference evidence="2" key="1">
    <citation type="journal article" date="2021" name="Nat. Commun.">
        <title>Genetic determinants of endophytism in the Arabidopsis root mycobiome.</title>
        <authorList>
            <person name="Mesny F."/>
            <person name="Miyauchi S."/>
            <person name="Thiergart T."/>
            <person name="Pickel B."/>
            <person name="Atanasova L."/>
            <person name="Karlsson M."/>
            <person name="Huettel B."/>
            <person name="Barry K.W."/>
            <person name="Haridas S."/>
            <person name="Chen C."/>
            <person name="Bauer D."/>
            <person name="Andreopoulos W."/>
            <person name="Pangilinan J."/>
            <person name="LaButti K."/>
            <person name="Riley R."/>
            <person name="Lipzen A."/>
            <person name="Clum A."/>
            <person name="Drula E."/>
            <person name="Henrissat B."/>
            <person name="Kohler A."/>
            <person name="Grigoriev I.V."/>
            <person name="Martin F.M."/>
            <person name="Hacquard S."/>
        </authorList>
    </citation>
    <scope>NUCLEOTIDE SEQUENCE</scope>
    <source>
        <strain evidence="2">MPI-CAGE-CH-0230</strain>
    </source>
</reference>
<dbReference type="RefSeq" id="XP_046004456.1">
    <property type="nucleotide sequence ID" value="XM_046162850.1"/>
</dbReference>
<dbReference type="Proteomes" id="UP000756346">
    <property type="component" value="Unassembled WGS sequence"/>
</dbReference>
<name>A0A9P8XSD0_9PEZI</name>
<evidence type="ECO:0000256" key="1">
    <source>
        <dbReference type="SAM" id="MobiDB-lite"/>
    </source>
</evidence>
<keyword evidence="3" id="KW-1185">Reference proteome</keyword>
<dbReference type="GeneID" id="70192396"/>
<evidence type="ECO:0000313" key="3">
    <source>
        <dbReference type="Proteomes" id="UP000756346"/>
    </source>
</evidence>
<sequence length="216" mass="23121">MASPGAESSVGAGSGRRDECTDRLTQVGMIPTRPVLLVDSMDTPEVVSFWSEGDAAEDWFASIRYVEIFPGVVVLCRREVRHELIRLGAYRSRQGPRKRGQTPGQYEIQSALTLLSESSNGLQSGPVGLHAVDEKLGLAGRRAPRSCGQHPWRPLNGRDPTEDDDVGRPGFPAARERSCVVGVSSSVFRAAADFDHPVLADAETIGAAALVRAVGG</sequence>
<protein>
    <submittedName>
        <fullName evidence="2">Uncharacterized protein</fullName>
    </submittedName>
</protein>
<feature type="region of interest" description="Disordered" evidence="1">
    <location>
        <begin position="142"/>
        <end position="171"/>
    </location>
</feature>
<dbReference type="EMBL" id="JAGTJQ010000015">
    <property type="protein sequence ID" value="KAH7012080.1"/>
    <property type="molecule type" value="Genomic_DNA"/>
</dbReference>
<dbReference type="AlphaFoldDB" id="A0A9P8XSD0"/>
<evidence type="ECO:0000313" key="2">
    <source>
        <dbReference type="EMBL" id="KAH7012080.1"/>
    </source>
</evidence>
<gene>
    <name evidence="2" type="ORF">B0I36DRAFT_436749</name>
</gene>
<accession>A0A9P8XSD0</accession>
<proteinExistence type="predicted"/>
<comment type="caution">
    <text evidence="2">The sequence shown here is derived from an EMBL/GenBank/DDBJ whole genome shotgun (WGS) entry which is preliminary data.</text>
</comment>
<organism evidence="2 3">
    <name type="scientific">Microdochium trichocladiopsis</name>
    <dbReference type="NCBI Taxonomy" id="1682393"/>
    <lineage>
        <taxon>Eukaryota</taxon>
        <taxon>Fungi</taxon>
        <taxon>Dikarya</taxon>
        <taxon>Ascomycota</taxon>
        <taxon>Pezizomycotina</taxon>
        <taxon>Sordariomycetes</taxon>
        <taxon>Xylariomycetidae</taxon>
        <taxon>Xylariales</taxon>
        <taxon>Microdochiaceae</taxon>
        <taxon>Microdochium</taxon>
    </lineage>
</organism>